<accession>A0ACD3BBW8</accession>
<gene>
    <name evidence="1" type="ORF">BDN72DRAFT_556687</name>
</gene>
<evidence type="ECO:0000313" key="1">
    <source>
        <dbReference type="EMBL" id="TFK75077.1"/>
    </source>
</evidence>
<dbReference type="EMBL" id="ML208264">
    <property type="protein sequence ID" value="TFK75077.1"/>
    <property type="molecule type" value="Genomic_DNA"/>
</dbReference>
<reference evidence="1 2" key="1">
    <citation type="journal article" date="2019" name="Nat. Ecol. Evol.">
        <title>Megaphylogeny resolves global patterns of mushroom evolution.</title>
        <authorList>
            <person name="Varga T."/>
            <person name="Krizsan K."/>
            <person name="Foldi C."/>
            <person name="Dima B."/>
            <person name="Sanchez-Garcia M."/>
            <person name="Sanchez-Ramirez S."/>
            <person name="Szollosi G.J."/>
            <person name="Szarkandi J.G."/>
            <person name="Papp V."/>
            <person name="Albert L."/>
            <person name="Andreopoulos W."/>
            <person name="Angelini C."/>
            <person name="Antonin V."/>
            <person name="Barry K.W."/>
            <person name="Bougher N.L."/>
            <person name="Buchanan P."/>
            <person name="Buyck B."/>
            <person name="Bense V."/>
            <person name="Catcheside P."/>
            <person name="Chovatia M."/>
            <person name="Cooper J."/>
            <person name="Damon W."/>
            <person name="Desjardin D."/>
            <person name="Finy P."/>
            <person name="Geml J."/>
            <person name="Haridas S."/>
            <person name="Hughes K."/>
            <person name="Justo A."/>
            <person name="Karasinski D."/>
            <person name="Kautmanova I."/>
            <person name="Kiss B."/>
            <person name="Kocsube S."/>
            <person name="Kotiranta H."/>
            <person name="LaButti K.M."/>
            <person name="Lechner B.E."/>
            <person name="Liimatainen K."/>
            <person name="Lipzen A."/>
            <person name="Lukacs Z."/>
            <person name="Mihaltcheva S."/>
            <person name="Morgado L.N."/>
            <person name="Niskanen T."/>
            <person name="Noordeloos M.E."/>
            <person name="Ohm R.A."/>
            <person name="Ortiz-Santana B."/>
            <person name="Ovrebo C."/>
            <person name="Racz N."/>
            <person name="Riley R."/>
            <person name="Savchenko A."/>
            <person name="Shiryaev A."/>
            <person name="Soop K."/>
            <person name="Spirin V."/>
            <person name="Szebenyi C."/>
            <person name="Tomsovsky M."/>
            <person name="Tulloss R.E."/>
            <person name="Uehling J."/>
            <person name="Grigoriev I.V."/>
            <person name="Vagvolgyi C."/>
            <person name="Papp T."/>
            <person name="Martin F.M."/>
            <person name="Miettinen O."/>
            <person name="Hibbett D.S."/>
            <person name="Nagy L.G."/>
        </authorList>
    </citation>
    <scope>NUCLEOTIDE SEQUENCE [LARGE SCALE GENOMIC DNA]</scope>
    <source>
        <strain evidence="1 2">NL-1719</strain>
    </source>
</reference>
<sequence length="254" mass="28676">MYYWIRYYTIALLTFDVIQIHLFARPGITSDVVCVATDPITRVAGVISLWSVEIIMQLRVYALFKCSKRVAIFNLVLFSASIGAFCWIVVYNTRLRSSLIASAVRMPLPGCPTINGGNMAWALWIPATVYERSYALGEARPKFTLQNVLIHDNLLYFFTVASILVFNNLMVIGKTHIPWFSFGPFHASVGILTGRMLVHLRKASLREIPLGTITVDRLEWAHTTLEEVSQPDFIISSETTSDQSAQPPRDMEQL</sequence>
<proteinExistence type="predicted"/>
<keyword evidence="2" id="KW-1185">Reference proteome</keyword>
<evidence type="ECO:0000313" key="2">
    <source>
        <dbReference type="Proteomes" id="UP000308600"/>
    </source>
</evidence>
<name>A0ACD3BBW8_9AGAR</name>
<protein>
    <submittedName>
        <fullName evidence="1">Uncharacterized protein</fullName>
    </submittedName>
</protein>
<organism evidence="1 2">
    <name type="scientific">Pluteus cervinus</name>
    <dbReference type="NCBI Taxonomy" id="181527"/>
    <lineage>
        <taxon>Eukaryota</taxon>
        <taxon>Fungi</taxon>
        <taxon>Dikarya</taxon>
        <taxon>Basidiomycota</taxon>
        <taxon>Agaricomycotina</taxon>
        <taxon>Agaricomycetes</taxon>
        <taxon>Agaricomycetidae</taxon>
        <taxon>Agaricales</taxon>
        <taxon>Pluteineae</taxon>
        <taxon>Pluteaceae</taxon>
        <taxon>Pluteus</taxon>
    </lineage>
</organism>
<dbReference type="Proteomes" id="UP000308600">
    <property type="component" value="Unassembled WGS sequence"/>
</dbReference>